<proteinExistence type="predicted"/>
<reference evidence="2 3" key="1">
    <citation type="submission" date="2015-03" db="EMBL/GenBank/DDBJ databases">
        <title>RNA-seq based gene annotation and comparative genomics of four Zymoseptoria species reveal species-specific pathogenicity related genes and transposable element activity.</title>
        <authorList>
            <person name="Grandaubert J."/>
            <person name="Bhattacharyya A."/>
            <person name="Stukenbrock E.H."/>
        </authorList>
    </citation>
    <scope>NUCLEOTIDE SEQUENCE [LARGE SCALE GENOMIC DNA]</scope>
    <source>
        <strain evidence="2 3">Zb18110</strain>
    </source>
</reference>
<dbReference type="PANTHER" id="PTHR10491">
    <property type="entry name" value="DTDP-4-DEHYDRORHAMNOSE REDUCTASE"/>
    <property type="match status" value="1"/>
</dbReference>
<gene>
    <name evidence="2" type="ORF">TI39_contig4205g00017</name>
</gene>
<dbReference type="AlphaFoldDB" id="A0A0F4GA53"/>
<comment type="caution">
    <text evidence="2">The sequence shown here is derived from an EMBL/GenBank/DDBJ whole genome shotgun (WGS) entry which is preliminary data.</text>
</comment>
<dbReference type="STRING" id="1047168.A0A0F4GA53"/>
<dbReference type="GO" id="GO:0048269">
    <property type="term" value="C:methionine adenosyltransferase complex"/>
    <property type="evidence" value="ECO:0007669"/>
    <property type="project" value="TreeGrafter"/>
</dbReference>
<keyword evidence="3" id="KW-1185">Reference proteome</keyword>
<evidence type="ECO:0000259" key="1">
    <source>
        <dbReference type="Pfam" id="PF04321"/>
    </source>
</evidence>
<dbReference type="Gene3D" id="3.40.50.720">
    <property type="entry name" value="NAD(P)-binding Rossmann-like Domain"/>
    <property type="match status" value="1"/>
</dbReference>
<dbReference type="GO" id="GO:0006556">
    <property type="term" value="P:S-adenosylmethionine biosynthetic process"/>
    <property type="evidence" value="ECO:0007669"/>
    <property type="project" value="TreeGrafter"/>
</dbReference>
<dbReference type="PANTHER" id="PTHR10491:SF4">
    <property type="entry name" value="METHIONINE ADENOSYLTRANSFERASE 2 SUBUNIT BETA"/>
    <property type="match status" value="1"/>
</dbReference>
<dbReference type="Pfam" id="PF04321">
    <property type="entry name" value="RmlD_sub_bind"/>
    <property type="match status" value="1"/>
</dbReference>
<protein>
    <submittedName>
        <fullName evidence="2">Nad dependent epimerase dehydratase like protein</fullName>
    </submittedName>
</protein>
<sequence>MSSQPEPVFLVWGGDLNRGWIGQMVVELLKQQGKQVHSTMTRMEEQSQVRAILDDIKPTHVINCAGKTGRPTVDWCESHQVETMETNCLGVHIVTSECHKRNIHCTIVATGCIYTSTYNPTMTTLLSPPFTESSPPNFAGSFYSATKAPIESILRHYPRTLILRLRMPVSADLSPRSFVTKILAYEHIVDIPNSHSILPSLLPIIIALAEHGEEGVYNFTNPGSISHNEVLELYKEIVDPRISWKNFTVEQQSQVIVAERSNCALDAGKLMGKVKQYQGEGVEVELPEVREAYRRCFEVLKKNLGGVQQRGGAA</sequence>
<evidence type="ECO:0000313" key="3">
    <source>
        <dbReference type="Proteomes" id="UP000033647"/>
    </source>
</evidence>
<dbReference type="InterPro" id="IPR005913">
    <property type="entry name" value="dTDP_dehydrorham_reduct"/>
</dbReference>
<dbReference type="GO" id="GO:0048270">
    <property type="term" value="F:methionine adenosyltransferase regulator activity"/>
    <property type="evidence" value="ECO:0007669"/>
    <property type="project" value="TreeGrafter"/>
</dbReference>
<name>A0A0F4GA53_9PEZI</name>
<organism evidence="2 3">
    <name type="scientific">Zymoseptoria brevis</name>
    <dbReference type="NCBI Taxonomy" id="1047168"/>
    <lineage>
        <taxon>Eukaryota</taxon>
        <taxon>Fungi</taxon>
        <taxon>Dikarya</taxon>
        <taxon>Ascomycota</taxon>
        <taxon>Pezizomycotina</taxon>
        <taxon>Dothideomycetes</taxon>
        <taxon>Dothideomycetidae</taxon>
        <taxon>Mycosphaerellales</taxon>
        <taxon>Mycosphaerellaceae</taxon>
        <taxon>Zymoseptoria</taxon>
    </lineage>
</organism>
<dbReference type="InterPro" id="IPR029903">
    <property type="entry name" value="RmlD-like-bd"/>
</dbReference>
<evidence type="ECO:0000313" key="2">
    <source>
        <dbReference type="EMBL" id="KJX94256.1"/>
    </source>
</evidence>
<dbReference type="EMBL" id="LAFY01004164">
    <property type="protein sequence ID" value="KJX94256.1"/>
    <property type="molecule type" value="Genomic_DNA"/>
</dbReference>
<feature type="domain" description="RmlD-like substrate binding" evidence="1">
    <location>
        <begin position="18"/>
        <end position="181"/>
    </location>
</feature>
<dbReference type="InterPro" id="IPR036291">
    <property type="entry name" value="NAD(P)-bd_dom_sf"/>
</dbReference>
<accession>A0A0F4GA53</accession>
<dbReference type="SUPFAM" id="SSF51735">
    <property type="entry name" value="NAD(P)-binding Rossmann-fold domains"/>
    <property type="match status" value="1"/>
</dbReference>
<dbReference type="OrthoDB" id="16464at2759"/>
<dbReference type="Proteomes" id="UP000033647">
    <property type="component" value="Unassembled WGS sequence"/>
</dbReference>